<dbReference type="HOGENOM" id="CLU_1669206_0_0_1"/>
<organism evidence="2 3">
    <name type="scientific">Clavispora lusitaniae (strain ATCC 42720)</name>
    <name type="common">Yeast</name>
    <name type="synonym">Candida lusitaniae</name>
    <dbReference type="NCBI Taxonomy" id="306902"/>
    <lineage>
        <taxon>Eukaryota</taxon>
        <taxon>Fungi</taxon>
        <taxon>Dikarya</taxon>
        <taxon>Ascomycota</taxon>
        <taxon>Saccharomycotina</taxon>
        <taxon>Pichiomycetes</taxon>
        <taxon>Metschnikowiaceae</taxon>
        <taxon>Clavispora</taxon>
    </lineage>
</organism>
<feature type="region of interest" description="Disordered" evidence="1">
    <location>
        <begin position="53"/>
        <end position="83"/>
    </location>
</feature>
<evidence type="ECO:0000256" key="1">
    <source>
        <dbReference type="SAM" id="MobiDB-lite"/>
    </source>
</evidence>
<dbReference type="VEuPathDB" id="FungiDB:CLUG_01989"/>
<feature type="region of interest" description="Disordered" evidence="1">
    <location>
        <begin position="1"/>
        <end position="38"/>
    </location>
</feature>
<gene>
    <name evidence="2" type="ORF">CLUG_01989</name>
</gene>
<sequence length="158" mass="17279">MCEPPRPKIEEARGSQALDEANGPPDGRQKRRSRRGEHGPQCILCVVAAAKGATPSEAGRQHSGRRNWTSVGAKSSWGPPRGWKARRLETWDSAIWDLATWDSATKTRNWARSYWPVSPDQAGRAQKACAHRQKTPGGFAAGEAAAPTQARRPTQGRC</sequence>
<accession>C4Y1A7</accession>
<dbReference type="Proteomes" id="UP000007703">
    <property type="component" value="Unassembled WGS sequence"/>
</dbReference>
<evidence type="ECO:0000313" key="2">
    <source>
        <dbReference type="EMBL" id="EEQ37866.1"/>
    </source>
</evidence>
<dbReference type="EMBL" id="CH408077">
    <property type="protein sequence ID" value="EEQ37866.1"/>
    <property type="molecule type" value="Genomic_DNA"/>
</dbReference>
<reference evidence="2 3" key="1">
    <citation type="journal article" date="2009" name="Nature">
        <title>Evolution of pathogenicity and sexual reproduction in eight Candida genomes.</title>
        <authorList>
            <person name="Butler G."/>
            <person name="Rasmussen M.D."/>
            <person name="Lin M.F."/>
            <person name="Santos M.A."/>
            <person name="Sakthikumar S."/>
            <person name="Munro C.A."/>
            <person name="Rheinbay E."/>
            <person name="Grabherr M."/>
            <person name="Forche A."/>
            <person name="Reedy J.L."/>
            <person name="Agrafioti I."/>
            <person name="Arnaud M.B."/>
            <person name="Bates S."/>
            <person name="Brown A.J."/>
            <person name="Brunke S."/>
            <person name="Costanzo M.C."/>
            <person name="Fitzpatrick D.A."/>
            <person name="de Groot P.W."/>
            <person name="Harris D."/>
            <person name="Hoyer L.L."/>
            <person name="Hube B."/>
            <person name="Klis F.M."/>
            <person name="Kodira C."/>
            <person name="Lennard N."/>
            <person name="Logue M.E."/>
            <person name="Martin R."/>
            <person name="Neiman A.M."/>
            <person name="Nikolaou E."/>
            <person name="Quail M.A."/>
            <person name="Quinn J."/>
            <person name="Santos M.C."/>
            <person name="Schmitzberger F.F."/>
            <person name="Sherlock G."/>
            <person name="Shah P."/>
            <person name="Silverstein K.A."/>
            <person name="Skrzypek M.S."/>
            <person name="Soll D."/>
            <person name="Staggs R."/>
            <person name="Stansfield I."/>
            <person name="Stumpf M.P."/>
            <person name="Sudbery P.E."/>
            <person name="Srikantha T."/>
            <person name="Zeng Q."/>
            <person name="Berman J."/>
            <person name="Berriman M."/>
            <person name="Heitman J."/>
            <person name="Gow N.A."/>
            <person name="Lorenz M.C."/>
            <person name="Birren B.W."/>
            <person name="Kellis M."/>
            <person name="Cuomo C.A."/>
        </authorList>
    </citation>
    <scope>NUCLEOTIDE SEQUENCE [LARGE SCALE GENOMIC DNA]</scope>
    <source>
        <strain evidence="2 3">ATCC 42720</strain>
    </source>
</reference>
<dbReference type="InParanoid" id="C4Y1A7"/>
<feature type="compositionally biased region" description="Basic and acidic residues" evidence="1">
    <location>
        <begin position="1"/>
        <end position="13"/>
    </location>
</feature>
<protein>
    <submittedName>
        <fullName evidence="2">Uncharacterized protein</fullName>
    </submittedName>
</protein>
<feature type="region of interest" description="Disordered" evidence="1">
    <location>
        <begin position="125"/>
        <end position="158"/>
    </location>
</feature>
<proteinExistence type="predicted"/>
<dbReference type="AlphaFoldDB" id="C4Y1A7"/>
<evidence type="ECO:0000313" key="3">
    <source>
        <dbReference type="Proteomes" id="UP000007703"/>
    </source>
</evidence>
<name>C4Y1A7_CLAL4</name>
<feature type="compositionally biased region" description="Low complexity" evidence="1">
    <location>
        <begin position="137"/>
        <end position="146"/>
    </location>
</feature>
<dbReference type="KEGG" id="clu:CLUG_01989"/>